<keyword evidence="3" id="KW-0804">Transcription</keyword>
<dbReference type="Pfam" id="PF01638">
    <property type="entry name" value="HxlR"/>
    <property type="match status" value="1"/>
</dbReference>
<dbReference type="EMBL" id="CP035281">
    <property type="protein sequence ID" value="QAT43652.1"/>
    <property type="molecule type" value="Genomic_DNA"/>
</dbReference>
<organism evidence="5 6">
    <name type="scientific">Aminipila luticellarii</name>
    <dbReference type="NCBI Taxonomy" id="2507160"/>
    <lineage>
        <taxon>Bacteria</taxon>
        <taxon>Bacillati</taxon>
        <taxon>Bacillota</taxon>
        <taxon>Clostridia</taxon>
        <taxon>Peptostreptococcales</taxon>
        <taxon>Anaerovoracaceae</taxon>
        <taxon>Aminipila</taxon>
    </lineage>
</organism>
<keyword evidence="2" id="KW-0238">DNA-binding</keyword>
<protein>
    <submittedName>
        <fullName evidence="5">Transcriptional regulator</fullName>
    </submittedName>
</protein>
<evidence type="ECO:0000256" key="1">
    <source>
        <dbReference type="ARBA" id="ARBA00023015"/>
    </source>
</evidence>
<dbReference type="GO" id="GO:0003677">
    <property type="term" value="F:DNA binding"/>
    <property type="evidence" value="ECO:0007669"/>
    <property type="project" value="UniProtKB-KW"/>
</dbReference>
<gene>
    <name evidence="5" type="ORF">EQM06_10700</name>
</gene>
<dbReference type="InterPro" id="IPR036388">
    <property type="entry name" value="WH-like_DNA-bd_sf"/>
</dbReference>
<keyword evidence="6" id="KW-1185">Reference proteome</keyword>
<evidence type="ECO:0000259" key="4">
    <source>
        <dbReference type="PROSITE" id="PS51118"/>
    </source>
</evidence>
<accession>A0A410PXG6</accession>
<dbReference type="OrthoDB" id="9791143at2"/>
<keyword evidence="1" id="KW-0805">Transcription regulation</keyword>
<sequence length="147" mass="17200">MQGTNPYQYALSCLGGKWKMTILHHIHHHGTIRFSKTKKTLPVSEKVLSQQLKELIEDGLIERIQYNTIPLKVEYILTPAGERIIPALDMIYVWSIERMNELNIEIDPDAFLVHTQKKYHKCVSQIIDNYEQLCDFVDENNQIPHNK</sequence>
<dbReference type="Proteomes" id="UP000287601">
    <property type="component" value="Chromosome"/>
</dbReference>
<evidence type="ECO:0000313" key="6">
    <source>
        <dbReference type="Proteomes" id="UP000287601"/>
    </source>
</evidence>
<dbReference type="KEGG" id="amij:EQM06_10700"/>
<evidence type="ECO:0000256" key="3">
    <source>
        <dbReference type="ARBA" id="ARBA00023163"/>
    </source>
</evidence>
<reference evidence="5 6" key="1">
    <citation type="submission" date="2019-01" db="EMBL/GenBank/DDBJ databases">
        <title>Draft genomes of a novel of Aminipila strains.</title>
        <authorList>
            <person name="Ma S."/>
        </authorList>
    </citation>
    <scope>NUCLEOTIDE SEQUENCE [LARGE SCALE GENOMIC DNA]</scope>
    <source>
        <strain evidence="6">JN-39</strain>
    </source>
</reference>
<feature type="domain" description="HTH hxlR-type" evidence="4">
    <location>
        <begin position="5"/>
        <end position="103"/>
    </location>
</feature>
<dbReference type="AlphaFoldDB" id="A0A410PXG6"/>
<evidence type="ECO:0000313" key="5">
    <source>
        <dbReference type="EMBL" id="QAT43652.1"/>
    </source>
</evidence>
<name>A0A410PXG6_9FIRM</name>
<dbReference type="PANTHER" id="PTHR33204">
    <property type="entry name" value="TRANSCRIPTIONAL REGULATOR, MARR FAMILY"/>
    <property type="match status" value="1"/>
</dbReference>
<dbReference type="Gene3D" id="1.10.10.10">
    <property type="entry name" value="Winged helix-like DNA-binding domain superfamily/Winged helix DNA-binding domain"/>
    <property type="match status" value="1"/>
</dbReference>
<dbReference type="InterPro" id="IPR036390">
    <property type="entry name" value="WH_DNA-bd_sf"/>
</dbReference>
<dbReference type="SUPFAM" id="SSF46785">
    <property type="entry name" value="Winged helix' DNA-binding domain"/>
    <property type="match status" value="1"/>
</dbReference>
<dbReference type="InterPro" id="IPR002577">
    <property type="entry name" value="HTH_HxlR"/>
</dbReference>
<dbReference type="PROSITE" id="PS51118">
    <property type="entry name" value="HTH_HXLR"/>
    <property type="match status" value="1"/>
</dbReference>
<proteinExistence type="predicted"/>
<dbReference type="RefSeq" id="WP_128746430.1">
    <property type="nucleotide sequence ID" value="NZ_CP035281.1"/>
</dbReference>
<evidence type="ECO:0000256" key="2">
    <source>
        <dbReference type="ARBA" id="ARBA00023125"/>
    </source>
</evidence>
<dbReference type="PANTHER" id="PTHR33204:SF29">
    <property type="entry name" value="TRANSCRIPTIONAL REGULATOR"/>
    <property type="match status" value="1"/>
</dbReference>